<dbReference type="GO" id="GO:0005737">
    <property type="term" value="C:cytoplasm"/>
    <property type="evidence" value="ECO:0007669"/>
    <property type="project" value="TreeGrafter"/>
</dbReference>
<gene>
    <name evidence="2" type="ORF">DFH94DRAFT_795928</name>
</gene>
<feature type="compositionally biased region" description="Pro residues" evidence="1">
    <location>
        <begin position="302"/>
        <end position="312"/>
    </location>
</feature>
<dbReference type="InterPro" id="IPR038910">
    <property type="entry name" value="Hua1-like"/>
</dbReference>
<evidence type="ECO:0000313" key="3">
    <source>
        <dbReference type="Proteomes" id="UP000759537"/>
    </source>
</evidence>
<name>A0A9P5JX08_9AGAM</name>
<dbReference type="EMBL" id="WHVB01000033">
    <property type="protein sequence ID" value="KAF8468084.1"/>
    <property type="molecule type" value="Genomic_DNA"/>
</dbReference>
<protein>
    <submittedName>
        <fullName evidence="2">Uncharacterized protein</fullName>
    </submittedName>
</protein>
<feature type="region of interest" description="Disordered" evidence="1">
    <location>
        <begin position="1"/>
        <end position="230"/>
    </location>
</feature>
<feature type="compositionally biased region" description="Polar residues" evidence="1">
    <location>
        <begin position="1"/>
        <end position="28"/>
    </location>
</feature>
<reference evidence="2" key="2">
    <citation type="journal article" date="2020" name="Nat. Commun.">
        <title>Large-scale genome sequencing of mycorrhizal fungi provides insights into the early evolution of symbiotic traits.</title>
        <authorList>
            <person name="Miyauchi S."/>
            <person name="Kiss E."/>
            <person name="Kuo A."/>
            <person name="Drula E."/>
            <person name="Kohler A."/>
            <person name="Sanchez-Garcia M."/>
            <person name="Morin E."/>
            <person name="Andreopoulos B."/>
            <person name="Barry K.W."/>
            <person name="Bonito G."/>
            <person name="Buee M."/>
            <person name="Carver A."/>
            <person name="Chen C."/>
            <person name="Cichocki N."/>
            <person name="Clum A."/>
            <person name="Culley D."/>
            <person name="Crous P.W."/>
            <person name="Fauchery L."/>
            <person name="Girlanda M."/>
            <person name="Hayes R.D."/>
            <person name="Keri Z."/>
            <person name="LaButti K."/>
            <person name="Lipzen A."/>
            <person name="Lombard V."/>
            <person name="Magnuson J."/>
            <person name="Maillard F."/>
            <person name="Murat C."/>
            <person name="Nolan M."/>
            <person name="Ohm R.A."/>
            <person name="Pangilinan J."/>
            <person name="Pereira M.F."/>
            <person name="Perotto S."/>
            <person name="Peter M."/>
            <person name="Pfister S."/>
            <person name="Riley R."/>
            <person name="Sitrit Y."/>
            <person name="Stielow J.B."/>
            <person name="Szollosi G."/>
            <person name="Zifcakova L."/>
            <person name="Stursova M."/>
            <person name="Spatafora J.W."/>
            <person name="Tedersoo L."/>
            <person name="Vaario L.M."/>
            <person name="Yamada A."/>
            <person name="Yan M."/>
            <person name="Wang P."/>
            <person name="Xu J."/>
            <person name="Bruns T."/>
            <person name="Baldrian P."/>
            <person name="Vilgalys R."/>
            <person name="Dunand C."/>
            <person name="Henrissat B."/>
            <person name="Grigoriev I.V."/>
            <person name="Hibbett D."/>
            <person name="Nagy L.G."/>
            <person name="Martin F.M."/>
        </authorList>
    </citation>
    <scope>NUCLEOTIDE SEQUENCE</scope>
    <source>
        <strain evidence="2">Prilba</strain>
    </source>
</reference>
<organism evidence="2 3">
    <name type="scientific">Russula ochroleuca</name>
    <dbReference type="NCBI Taxonomy" id="152965"/>
    <lineage>
        <taxon>Eukaryota</taxon>
        <taxon>Fungi</taxon>
        <taxon>Dikarya</taxon>
        <taxon>Basidiomycota</taxon>
        <taxon>Agaricomycotina</taxon>
        <taxon>Agaricomycetes</taxon>
        <taxon>Russulales</taxon>
        <taxon>Russulaceae</taxon>
        <taxon>Russula</taxon>
    </lineage>
</organism>
<feature type="compositionally biased region" description="Low complexity" evidence="1">
    <location>
        <begin position="123"/>
        <end position="137"/>
    </location>
</feature>
<evidence type="ECO:0000313" key="2">
    <source>
        <dbReference type="EMBL" id="KAF8468084.1"/>
    </source>
</evidence>
<feature type="compositionally biased region" description="Polar residues" evidence="1">
    <location>
        <begin position="275"/>
        <end position="290"/>
    </location>
</feature>
<feature type="compositionally biased region" description="Low complexity" evidence="1">
    <location>
        <begin position="29"/>
        <end position="62"/>
    </location>
</feature>
<proteinExistence type="predicted"/>
<dbReference type="PANTHER" id="PTHR28031:SF1">
    <property type="entry name" value="PROLINE-RICH PROTEIN HUA1"/>
    <property type="match status" value="1"/>
</dbReference>
<dbReference type="PRINTS" id="PR01217">
    <property type="entry name" value="PRICHEXTENSN"/>
</dbReference>
<feature type="region of interest" description="Disordered" evidence="1">
    <location>
        <begin position="275"/>
        <end position="312"/>
    </location>
</feature>
<dbReference type="OrthoDB" id="2405700at2759"/>
<dbReference type="AlphaFoldDB" id="A0A9P5JX08"/>
<keyword evidence="3" id="KW-1185">Reference proteome</keyword>
<feature type="compositionally biased region" description="Low complexity" evidence="1">
    <location>
        <begin position="198"/>
        <end position="222"/>
    </location>
</feature>
<feature type="compositionally biased region" description="Pro residues" evidence="1">
    <location>
        <begin position="183"/>
        <end position="193"/>
    </location>
</feature>
<evidence type="ECO:0000256" key="1">
    <source>
        <dbReference type="SAM" id="MobiDB-lite"/>
    </source>
</evidence>
<sequence>MSSRNPFRTPAATPNPTGASASSSVPPYTSNTGPSTSSLSPPSLPPRSSSSTLGPPLSSNRLSIDDDLPPSLSADDVIPETAPPAYSVTPNVGVGELVVEQGPRRPFQRAPEPLLRFPTPENQQQDQGRQQQSQPSQPRRPRFAPPPGPPGSAPVRPQSELSDFAREFYEAGAPTEQQQPQPRYAPPPGPPPPRRPRAASTSSGAGSTAPPASDGRPTTTPTPGHPLLRNGKTLVYPETYLCPKCQNTGYKNFDPSHPCRKCWDRFSKAFTSILASSPWSGQGSGATSQSERGRTFQRPLPAFKPPQVQPPRLQVPPPQPMPGAYPPLSPVGMPSPTLRIAPVPSGAVPPPGATVVMPGDPRIGGRLCWRCGGRGVTPFLIFDEITCDTCAGIGRLMN</sequence>
<dbReference type="PANTHER" id="PTHR28031">
    <property type="entry name" value="PROLINE-RICH PROTEIN HUA1"/>
    <property type="match status" value="1"/>
</dbReference>
<accession>A0A9P5JX08</accession>
<feature type="compositionally biased region" description="Pro residues" evidence="1">
    <location>
        <begin position="143"/>
        <end position="152"/>
    </location>
</feature>
<comment type="caution">
    <text evidence="2">The sequence shown here is derived from an EMBL/GenBank/DDBJ whole genome shotgun (WGS) entry which is preliminary data.</text>
</comment>
<reference evidence="2" key="1">
    <citation type="submission" date="2019-10" db="EMBL/GenBank/DDBJ databases">
        <authorList>
            <consortium name="DOE Joint Genome Institute"/>
            <person name="Kuo A."/>
            <person name="Miyauchi S."/>
            <person name="Kiss E."/>
            <person name="Drula E."/>
            <person name="Kohler A."/>
            <person name="Sanchez-Garcia M."/>
            <person name="Andreopoulos B."/>
            <person name="Barry K.W."/>
            <person name="Bonito G."/>
            <person name="Buee M."/>
            <person name="Carver A."/>
            <person name="Chen C."/>
            <person name="Cichocki N."/>
            <person name="Clum A."/>
            <person name="Culley D."/>
            <person name="Crous P.W."/>
            <person name="Fauchery L."/>
            <person name="Girlanda M."/>
            <person name="Hayes R."/>
            <person name="Keri Z."/>
            <person name="LaButti K."/>
            <person name="Lipzen A."/>
            <person name="Lombard V."/>
            <person name="Magnuson J."/>
            <person name="Maillard F."/>
            <person name="Morin E."/>
            <person name="Murat C."/>
            <person name="Nolan M."/>
            <person name="Ohm R."/>
            <person name="Pangilinan J."/>
            <person name="Pereira M."/>
            <person name="Perotto S."/>
            <person name="Peter M."/>
            <person name="Riley R."/>
            <person name="Sitrit Y."/>
            <person name="Stielow B."/>
            <person name="Szollosi G."/>
            <person name="Zifcakova L."/>
            <person name="Stursova M."/>
            <person name="Spatafora J.W."/>
            <person name="Tedersoo L."/>
            <person name="Vaario L.-M."/>
            <person name="Yamada A."/>
            <person name="Yan M."/>
            <person name="Wang P."/>
            <person name="Xu J."/>
            <person name="Bruns T."/>
            <person name="Baldrian P."/>
            <person name="Vilgalys R."/>
            <person name="Henrissat B."/>
            <person name="Grigoriev I.V."/>
            <person name="Hibbett D."/>
            <person name="Nagy L.G."/>
            <person name="Martin F.M."/>
        </authorList>
    </citation>
    <scope>NUCLEOTIDE SEQUENCE</scope>
    <source>
        <strain evidence="2">Prilba</strain>
    </source>
</reference>
<dbReference type="Proteomes" id="UP000759537">
    <property type="component" value="Unassembled WGS sequence"/>
</dbReference>